<reference evidence="3" key="1">
    <citation type="journal article" date="2009" name="Genome Res.">
        <title>Comparative genomic analyses of the human fungal pathogens Coccidioides and their relatives.</title>
        <authorList>
            <person name="Sharpton T.J."/>
            <person name="Stajich J.E."/>
            <person name="Rounsley S.D."/>
            <person name="Gardner M.J."/>
            <person name="Wortman J.R."/>
            <person name="Jordar V.S."/>
            <person name="Maiti R."/>
            <person name="Kodira C.D."/>
            <person name="Neafsey D.E."/>
            <person name="Zeng Q."/>
            <person name="Hung C.-Y."/>
            <person name="McMahan C."/>
            <person name="Muszewska A."/>
            <person name="Grynberg M."/>
            <person name="Mandel M.A."/>
            <person name="Kellner E.M."/>
            <person name="Barker B.M."/>
            <person name="Galgiani J.N."/>
            <person name="Orbach M.J."/>
            <person name="Kirkland T.N."/>
            <person name="Cole G.T."/>
            <person name="Henn M.R."/>
            <person name="Birren B.W."/>
            <person name="Taylor J.W."/>
        </authorList>
    </citation>
    <scope>NUCLEOTIDE SEQUENCE [LARGE SCALE GENOMIC DNA]</scope>
    <source>
        <strain evidence="3">UAMH 1704</strain>
    </source>
</reference>
<evidence type="ECO:0000256" key="1">
    <source>
        <dbReference type="SAM" id="MobiDB-lite"/>
    </source>
</evidence>
<dbReference type="RefSeq" id="XP_002543155.1">
    <property type="nucleotide sequence ID" value="XM_002543109.1"/>
</dbReference>
<dbReference type="EMBL" id="CH476615">
    <property type="protein sequence ID" value="EEP77822.1"/>
    <property type="molecule type" value="Genomic_DNA"/>
</dbReference>
<evidence type="ECO:0000313" key="3">
    <source>
        <dbReference type="Proteomes" id="UP000002058"/>
    </source>
</evidence>
<dbReference type="AlphaFoldDB" id="C4JH98"/>
<accession>C4JH98</accession>
<feature type="compositionally biased region" description="Basic and acidic residues" evidence="1">
    <location>
        <begin position="1"/>
        <end position="10"/>
    </location>
</feature>
<sequence>MFRDRQEDAKPGVNWTAPSFHDDDPRLQSHIQRFDNPITSCGLRLAPLFTWRYHPGMGKFDLDSVPRLEKRMAEVDVLNSRFTRETVREDRSIGRLQAAEPCTLSNCVQRLFPPELGNQVPRRTQISMMDPMRGGFLECGLRVRQSGQILVPIFEPPRERRIHASIVLSKRPDSPFAVTMVESFSLFFWSLGTQKGGFPILVKHAAEVMPGTVLMLRAGCFSKGRSLCENEHACLAAQTS</sequence>
<name>C4JH98_UNCRE</name>
<dbReference type="HOGENOM" id="CLU_1157121_0_0_1"/>
<gene>
    <name evidence="2" type="ORF">UREG_02671</name>
</gene>
<feature type="region of interest" description="Disordered" evidence="1">
    <location>
        <begin position="1"/>
        <end position="21"/>
    </location>
</feature>
<dbReference type="Proteomes" id="UP000002058">
    <property type="component" value="Unassembled WGS sequence"/>
</dbReference>
<evidence type="ECO:0000313" key="2">
    <source>
        <dbReference type="EMBL" id="EEP77822.1"/>
    </source>
</evidence>
<proteinExistence type="predicted"/>
<organism evidence="2 3">
    <name type="scientific">Uncinocarpus reesii (strain UAMH 1704)</name>
    <dbReference type="NCBI Taxonomy" id="336963"/>
    <lineage>
        <taxon>Eukaryota</taxon>
        <taxon>Fungi</taxon>
        <taxon>Dikarya</taxon>
        <taxon>Ascomycota</taxon>
        <taxon>Pezizomycotina</taxon>
        <taxon>Eurotiomycetes</taxon>
        <taxon>Eurotiomycetidae</taxon>
        <taxon>Onygenales</taxon>
        <taxon>Onygenaceae</taxon>
        <taxon>Uncinocarpus</taxon>
    </lineage>
</organism>
<keyword evidence="3" id="KW-1185">Reference proteome</keyword>
<dbReference type="KEGG" id="ure:UREG_02671"/>
<dbReference type="GeneID" id="8443118"/>
<dbReference type="VEuPathDB" id="FungiDB:UREG_02671"/>
<protein>
    <submittedName>
        <fullName evidence="2">Uncharacterized protein</fullName>
    </submittedName>
</protein>
<dbReference type="InParanoid" id="C4JH98"/>